<dbReference type="Proteomes" id="UP001215143">
    <property type="component" value="Chromosome"/>
</dbReference>
<gene>
    <name evidence="1" type="ORF">PQ477_15815</name>
</gene>
<accession>A0ABY7W694</accession>
<keyword evidence="2" id="KW-1185">Reference proteome</keyword>
<protein>
    <submittedName>
        <fullName evidence="1">Uncharacterized protein</fullName>
    </submittedName>
</protein>
<proteinExistence type="predicted"/>
<name>A0ABY7W694_9BACI</name>
<organism evidence="1 2">
    <name type="scientific">Shouchella hunanensis</name>
    <dbReference type="NCBI Taxonomy" id="766894"/>
    <lineage>
        <taxon>Bacteria</taxon>
        <taxon>Bacillati</taxon>
        <taxon>Bacillota</taxon>
        <taxon>Bacilli</taxon>
        <taxon>Bacillales</taxon>
        <taxon>Bacillaceae</taxon>
        <taxon>Shouchella</taxon>
    </lineage>
</organism>
<dbReference type="EMBL" id="CP117834">
    <property type="protein sequence ID" value="WDF02953.1"/>
    <property type="molecule type" value="Genomic_DNA"/>
</dbReference>
<dbReference type="RefSeq" id="WP_274272460.1">
    <property type="nucleotide sequence ID" value="NZ_CP117834.1"/>
</dbReference>
<evidence type="ECO:0000313" key="1">
    <source>
        <dbReference type="EMBL" id="WDF02953.1"/>
    </source>
</evidence>
<sequence>MAYIDHDYYSNDYKGQLIEADKFDIYAERASDVIDQLTRYKLKTTHAFDRLAPFLQEQVMKATAAQVEFYELNGGYDIALTGDDVTGVSVGKFSYGGGNRASGGENPAFARNLIDYLAPTGLLFSGVGVRDSAY</sequence>
<reference evidence="1 2" key="1">
    <citation type="submission" date="2023-02" db="EMBL/GenBank/DDBJ databases">
        <authorList>
            <person name="Liu G."/>
        </authorList>
    </citation>
    <scope>NUCLEOTIDE SEQUENCE [LARGE SCALE GENOMIC DNA]</scope>
    <source>
        <strain evidence="1 2">DSM 23008</strain>
    </source>
</reference>
<evidence type="ECO:0000313" key="2">
    <source>
        <dbReference type="Proteomes" id="UP001215143"/>
    </source>
</evidence>